<dbReference type="EMBL" id="SPHZ02000001">
    <property type="protein sequence ID" value="KAF0934655.1"/>
    <property type="molecule type" value="Genomic_DNA"/>
</dbReference>
<dbReference type="Proteomes" id="UP000479710">
    <property type="component" value="Unassembled WGS sequence"/>
</dbReference>
<protein>
    <submittedName>
        <fullName evidence="1">Uncharacterized protein</fullName>
    </submittedName>
</protein>
<organism evidence="1 2">
    <name type="scientific">Oryza meyeriana var. granulata</name>
    <dbReference type="NCBI Taxonomy" id="110450"/>
    <lineage>
        <taxon>Eukaryota</taxon>
        <taxon>Viridiplantae</taxon>
        <taxon>Streptophyta</taxon>
        <taxon>Embryophyta</taxon>
        <taxon>Tracheophyta</taxon>
        <taxon>Spermatophyta</taxon>
        <taxon>Magnoliopsida</taxon>
        <taxon>Liliopsida</taxon>
        <taxon>Poales</taxon>
        <taxon>Poaceae</taxon>
        <taxon>BOP clade</taxon>
        <taxon>Oryzoideae</taxon>
        <taxon>Oryzeae</taxon>
        <taxon>Oryzinae</taxon>
        <taxon>Oryza</taxon>
        <taxon>Oryza meyeriana</taxon>
    </lineage>
</organism>
<dbReference type="AlphaFoldDB" id="A0A6G1FCV2"/>
<evidence type="ECO:0000313" key="2">
    <source>
        <dbReference type="Proteomes" id="UP000479710"/>
    </source>
</evidence>
<comment type="caution">
    <text evidence="1">The sequence shown here is derived from an EMBL/GenBank/DDBJ whole genome shotgun (WGS) entry which is preliminary data.</text>
</comment>
<reference evidence="1 2" key="1">
    <citation type="submission" date="2019-11" db="EMBL/GenBank/DDBJ databases">
        <title>Whole genome sequence of Oryza granulata.</title>
        <authorList>
            <person name="Li W."/>
        </authorList>
    </citation>
    <scope>NUCLEOTIDE SEQUENCE [LARGE SCALE GENOMIC DNA]</scope>
    <source>
        <strain evidence="2">cv. Menghai</strain>
        <tissue evidence="1">Leaf</tissue>
    </source>
</reference>
<evidence type="ECO:0000313" key="1">
    <source>
        <dbReference type="EMBL" id="KAF0934655.1"/>
    </source>
</evidence>
<accession>A0A6G1FCV2</accession>
<keyword evidence="2" id="KW-1185">Reference proteome</keyword>
<gene>
    <name evidence="1" type="ORF">E2562_026144</name>
</gene>
<proteinExistence type="predicted"/>
<name>A0A6G1FCV2_9ORYZ</name>
<sequence>MVLGSWTLSREQGNTLLASRFHGDRLYICDWGASTPRSGASTWCSTAYSTTSPGRSFCGYHDDGDLVFRSYVCQNSHVAGPELSSRSTTDSGTWLATSSQSFSNGRSSSSGGTHTWNGGTIAGLALGSKLSSLKAKHMSSVMELIHGWMVDSNARESGEGAAKQEAQRETIIKSFLLFRFANSKNASYNRSGKGSLGLQVK</sequence>